<dbReference type="Pfam" id="PF00155">
    <property type="entry name" value="Aminotran_1_2"/>
    <property type="match status" value="1"/>
</dbReference>
<dbReference type="InterPro" id="IPR015421">
    <property type="entry name" value="PyrdxlP-dep_Trfase_major"/>
</dbReference>
<reference evidence="3" key="2">
    <citation type="journal article" date="2021" name="PeerJ">
        <title>Extensive microbial diversity within the chicken gut microbiome revealed by metagenomics and culture.</title>
        <authorList>
            <person name="Gilroy R."/>
            <person name="Ravi A."/>
            <person name="Getino M."/>
            <person name="Pursley I."/>
            <person name="Horton D.L."/>
            <person name="Alikhan N.F."/>
            <person name="Baker D."/>
            <person name="Gharbi K."/>
            <person name="Hall N."/>
            <person name="Watson M."/>
            <person name="Adriaenssens E.M."/>
            <person name="Foster-Nyarko E."/>
            <person name="Jarju S."/>
            <person name="Secka A."/>
            <person name="Antonio M."/>
            <person name="Oren A."/>
            <person name="Chaudhuri R.R."/>
            <person name="La Ragione R."/>
            <person name="Hildebrand F."/>
            <person name="Pallen M.J."/>
        </authorList>
    </citation>
    <scope>NUCLEOTIDE SEQUENCE</scope>
    <source>
        <strain evidence="3">ChiSxjej1B13-7041</strain>
    </source>
</reference>
<evidence type="ECO:0000313" key="3">
    <source>
        <dbReference type="EMBL" id="HIR93295.1"/>
    </source>
</evidence>
<dbReference type="AlphaFoldDB" id="A0A9D1JG10"/>
<evidence type="ECO:0000259" key="2">
    <source>
        <dbReference type="Pfam" id="PF00155"/>
    </source>
</evidence>
<dbReference type="EC" id="2.6.1.-" evidence="1"/>
<sequence length="393" mass="43326">MLAETYKNMLGAKSVIREMFAYGSKRGAEIGYENVFDYSLGNPSVPAPPEFTREMIRLLQEESPVTLHGYSPSLGIDSVREAVADSLRRRFGLPYEKQHIFMASGAAGALAHAFRAVTVPGDTILTFAPCFPEYHPYVELTGAKLKVVPADLEAFQVNLEKTEELLTSDVTAVLINTPNNPSGTVYSTKTLKALAELLNRKQREFGHPIYLISDEPYREIVFAGVDAPYVASCYDNTITCYSFSKSVSLPGERIGYVAVSPRCEGASLIADMCGQISRGIGHNCPPSIIQLAVCAVLDITSDLSVYERNAEILYQELKELGFSVVKPGGTFYMFPKALEADSNAFCRKAMEEDLLLVPGDTFGCPGYFRISYCIDTEKVLRSLEAFRRVAARY</sequence>
<comment type="similarity">
    <text evidence="1">Belongs to the class-I pyridoxal-phosphate-dependent aminotransferase family.</text>
</comment>
<evidence type="ECO:0000256" key="1">
    <source>
        <dbReference type="RuleBase" id="RU000481"/>
    </source>
</evidence>
<dbReference type="InterPro" id="IPR004838">
    <property type="entry name" value="NHTrfase_class1_PyrdxlP-BS"/>
</dbReference>
<dbReference type="GO" id="GO:0008483">
    <property type="term" value="F:transaminase activity"/>
    <property type="evidence" value="ECO:0007669"/>
    <property type="project" value="UniProtKB-KW"/>
</dbReference>
<dbReference type="PROSITE" id="PS00105">
    <property type="entry name" value="AA_TRANSFER_CLASS_1"/>
    <property type="match status" value="1"/>
</dbReference>
<organism evidence="3 4">
    <name type="scientific">Candidatus Egerieimonas intestinavium</name>
    <dbReference type="NCBI Taxonomy" id="2840777"/>
    <lineage>
        <taxon>Bacteria</taxon>
        <taxon>Bacillati</taxon>
        <taxon>Bacillota</taxon>
        <taxon>Clostridia</taxon>
        <taxon>Lachnospirales</taxon>
        <taxon>Lachnospiraceae</taxon>
        <taxon>Lachnospiraceae incertae sedis</taxon>
        <taxon>Candidatus Egerieimonas</taxon>
    </lineage>
</organism>
<feature type="domain" description="Aminotransferase class I/classII large" evidence="2">
    <location>
        <begin position="39"/>
        <end position="385"/>
    </location>
</feature>
<dbReference type="PANTHER" id="PTHR42691:SF1">
    <property type="entry name" value="ASPARTATE AMINOTRANSFERASE YHDR-RELATED"/>
    <property type="match status" value="1"/>
</dbReference>
<comment type="caution">
    <text evidence="3">The sequence shown here is derived from an EMBL/GenBank/DDBJ whole genome shotgun (WGS) entry which is preliminary data.</text>
</comment>
<dbReference type="InterPro" id="IPR015422">
    <property type="entry name" value="PyrdxlP-dep_Trfase_small"/>
</dbReference>
<dbReference type="GO" id="GO:0030170">
    <property type="term" value="F:pyridoxal phosphate binding"/>
    <property type="evidence" value="ECO:0007669"/>
    <property type="project" value="InterPro"/>
</dbReference>
<dbReference type="EMBL" id="DVHU01000068">
    <property type="protein sequence ID" value="HIR93295.1"/>
    <property type="molecule type" value="Genomic_DNA"/>
</dbReference>
<dbReference type="PANTHER" id="PTHR42691">
    <property type="entry name" value="ASPARTATE AMINOTRANSFERASE YHDR-RELATED"/>
    <property type="match status" value="1"/>
</dbReference>
<keyword evidence="1" id="KW-0808">Transferase</keyword>
<dbReference type="CDD" id="cd00609">
    <property type="entry name" value="AAT_like"/>
    <property type="match status" value="1"/>
</dbReference>
<comment type="cofactor">
    <cofactor evidence="1">
        <name>pyridoxal 5'-phosphate</name>
        <dbReference type="ChEBI" id="CHEBI:597326"/>
    </cofactor>
</comment>
<gene>
    <name evidence="3" type="ORF">IAB98_07760</name>
</gene>
<dbReference type="Gene3D" id="3.90.1150.10">
    <property type="entry name" value="Aspartate Aminotransferase, domain 1"/>
    <property type="match status" value="2"/>
</dbReference>
<proteinExistence type="inferred from homology"/>
<keyword evidence="1 3" id="KW-0032">Aminotransferase</keyword>
<accession>A0A9D1JG10</accession>
<dbReference type="NCBIfam" id="NF005305">
    <property type="entry name" value="PRK06836.1"/>
    <property type="match status" value="1"/>
</dbReference>
<dbReference type="Proteomes" id="UP000886841">
    <property type="component" value="Unassembled WGS sequence"/>
</dbReference>
<dbReference type="Gene3D" id="3.40.640.10">
    <property type="entry name" value="Type I PLP-dependent aspartate aminotransferase-like (Major domain)"/>
    <property type="match status" value="1"/>
</dbReference>
<dbReference type="InterPro" id="IPR004839">
    <property type="entry name" value="Aminotransferase_I/II_large"/>
</dbReference>
<evidence type="ECO:0000313" key="4">
    <source>
        <dbReference type="Proteomes" id="UP000886841"/>
    </source>
</evidence>
<protein>
    <recommendedName>
        <fullName evidence="1">Aminotransferase</fullName>
        <ecNumber evidence="1">2.6.1.-</ecNumber>
    </recommendedName>
</protein>
<reference evidence="3" key="1">
    <citation type="submission" date="2020-10" db="EMBL/GenBank/DDBJ databases">
        <authorList>
            <person name="Gilroy R."/>
        </authorList>
    </citation>
    <scope>NUCLEOTIDE SEQUENCE</scope>
    <source>
        <strain evidence="3">ChiSxjej1B13-7041</strain>
    </source>
</reference>
<dbReference type="SUPFAM" id="SSF53383">
    <property type="entry name" value="PLP-dependent transferases"/>
    <property type="match status" value="1"/>
</dbReference>
<name>A0A9D1JG10_9FIRM</name>
<dbReference type="InterPro" id="IPR015424">
    <property type="entry name" value="PyrdxlP-dep_Trfase"/>
</dbReference>